<reference evidence="2 3" key="1">
    <citation type="submission" date="2020-08" db="EMBL/GenBank/DDBJ databases">
        <title>The Agave Microbiome: Exploring the role of microbial communities in plant adaptations to desert environments.</title>
        <authorList>
            <person name="Partida-Martinez L.P."/>
        </authorList>
    </citation>
    <scope>NUCLEOTIDE SEQUENCE [LARGE SCALE GENOMIC DNA]</scope>
    <source>
        <strain evidence="2 3">AT3.9</strain>
    </source>
</reference>
<protein>
    <submittedName>
        <fullName evidence="2">SAM-dependent methyltransferase</fullName>
    </submittedName>
</protein>
<dbReference type="GO" id="GO:0032259">
    <property type="term" value="P:methylation"/>
    <property type="evidence" value="ECO:0007669"/>
    <property type="project" value="UniProtKB-KW"/>
</dbReference>
<dbReference type="RefSeq" id="WP_183449201.1">
    <property type="nucleotide sequence ID" value="NZ_JACHWB010000002.1"/>
</dbReference>
<dbReference type="Gene3D" id="3.40.50.150">
    <property type="entry name" value="Vaccinia Virus protein VP39"/>
    <property type="match status" value="1"/>
</dbReference>
<dbReference type="CDD" id="cd02440">
    <property type="entry name" value="AdoMet_MTases"/>
    <property type="match status" value="1"/>
</dbReference>
<feature type="domain" description="Methyltransferase" evidence="1">
    <location>
        <begin position="268"/>
        <end position="345"/>
    </location>
</feature>
<dbReference type="SUPFAM" id="SSF53335">
    <property type="entry name" value="S-adenosyl-L-methionine-dependent methyltransferases"/>
    <property type="match status" value="1"/>
</dbReference>
<gene>
    <name evidence="2" type="ORF">FHR70_001771</name>
</gene>
<dbReference type="Pfam" id="PF13649">
    <property type="entry name" value="Methyltransf_25"/>
    <property type="match status" value="1"/>
</dbReference>
<organism evidence="2 3">
    <name type="scientific">Microvirga lupini</name>
    <dbReference type="NCBI Taxonomy" id="420324"/>
    <lineage>
        <taxon>Bacteria</taxon>
        <taxon>Pseudomonadati</taxon>
        <taxon>Pseudomonadota</taxon>
        <taxon>Alphaproteobacteria</taxon>
        <taxon>Hyphomicrobiales</taxon>
        <taxon>Methylobacteriaceae</taxon>
        <taxon>Microvirga</taxon>
    </lineage>
</organism>
<proteinExistence type="predicted"/>
<dbReference type="AlphaFoldDB" id="A0A7W4VK74"/>
<evidence type="ECO:0000259" key="1">
    <source>
        <dbReference type="Pfam" id="PF13649"/>
    </source>
</evidence>
<evidence type="ECO:0000313" key="3">
    <source>
        <dbReference type="Proteomes" id="UP000532010"/>
    </source>
</evidence>
<evidence type="ECO:0000313" key="2">
    <source>
        <dbReference type="EMBL" id="MBB3018717.1"/>
    </source>
</evidence>
<accession>A0A7W4VK74</accession>
<sequence>MAPARLMNWLKPKLPARPYKVVSFFTADNEYAAHSARLRETLERFAVPHNLVSIESAGPWEHTCAWKSRFLREQWEASEVPIVWIDADATVEAPPTLFNTIDSDFAVHKWDGWQFGSGTLYFGKTEAAKALLDQWLVRCEADPATWDQTHLQSAWCDISAQQELRTYWLPRSYLQIFDAKADEPAVIKHWQASRKPKAEGRTTGLPQLSHTLKGIEDRRNNRLWRTPEEAFWISQGTAHIKPELGFDFPEGFDVGEALHQAIAGQYPVLEVGCGVGRVASCFTPEQYVGVDVNPNALRQARASLPQHSFRIFDDGFEYPPAPTAMIYTVLLHVSDDALPPLLEQAVKGRQRFIIAEVMDTRWRREGNPPVFNRNPEDYILMMQDLGFRFVAVQKHAYERYDQEPWNVGRDSRITFLTFEAA</sequence>
<dbReference type="SUPFAM" id="SSF53448">
    <property type="entry name" value="Nucleotide-diphospho-sugar transferases"/>
    <property type="match status" value="1"/>
</dbReference>
<dbReference type="InterPro" id="IPR029063">
    <property type="entry name" value="SAM-dependent_MTases_sf"/>
</dbReference>
<dbReference type="InterPro" id="IPR029044">
    <property type="entry name" value="Nucleotide-diphossugar_trans"/>
</dbReference>
<dbReference type="EMBL" id="JACHWB010000002">
    <property type="protein sequence ID" value="MBB3018717.1"/>
    <property type="molecule type" value="Genomic_DNA"/>
</dbReference>
<keyword evidence="2" id="KW-0808">Transferase</keyword>
<dbReference type="InterPro" id="IPR041698">
    <property type="entry name" value="Methyltransf_25"/>
</dbReference>
<keyword evidence="3" id="KW-1185">Reference proteome</keyword>
<name>A0A7W4VK74_9HYPH</name>
<dbReference type="GO" id="GO:0008168">
    <property type="term" value="F:methyltransferase activity"/>
    <property type="evidence" value="ECO:0007669"/>
    <property type="project" value="UniProtKB-KW"/>
</dbReference>
<comment type="caution">
    <text evidence="2">The sequence shown here is derived from an EMBL/GenBank/DDBJ whole genome shotgun (WGS) entry which is preliminary data.</text>
</comment>
<keyword evidence="2" id="KW-0489">Methyltransferase</keyword>
<dbReference type="Proteomes" id="UP000532010">
    <property type="component" value="Unassembled WGS sequence"/>
</dbReference>